<feature type="region of interest" description="Disordered" evidence="1">
    <location>
        <begin position="100"/>
        <end position="124"/>
    </location>
</feature>
<sequence>MSIELQTQPGSTESNPEATLEKLEDLVEKEQQNEIDDDGKPEYDDDGYEIPTGKIPLDGHFTTDEIKNLIKVAQKEGILKDDVHVDVLSSNSTFGDRVIVEEKEDPEEKIHKKETKQETKDENE</sequence>
<proteinExistence type="predicted"/>
<evidence type="ECO:0000313" key="3">
    <source>
        <dbReference type="Proteomes" id="UP001497600"/>
    </source>
</evidence>
<evidence type="ECO:0000256" key="1">
    <source>
        <dbReference type="SAM" id="MobiDB-lite"/>
    </source>
</evidence>
<feature type="compositionally biased region" description="Basic and acidic residues" evidence="1">
    <location>
        <begin position="19"/>
        <end position="42"/>
    </location>
</feature>
<feature type="region of interest" description="Disordered" evidence="1">
    <location>
        <begin position="1"/>
        <end position="56"/>
    </location>
</feature>
<protein>
    <submittedName>
        <fullName evidence="2">Uncharacterized protein</fullName>
    </submittedName>
</protein>
<evidence type="ECO:0000313" key="2">
    <source>
        <dbReference type="EMBL" id="CAK7918795.1"/>
    </source>
</evidence>
<organism evidence="2 3">
    <name type="scientific">[Candida] anglica</name>
    <dbReference type="NCBI Taxonomy" id="148631"/>
    <lineage>
        <taxon>Eukaryota</taxon>
        <taxon>Fungi</taxon>
        <taxon>Dikarya</taxon>
        <taxon>Ascomycota</taxon>
        <taxon>Saccharomycotina</taxon>
        <taxon>Pichiomycetes</taxon>
        <taxon>Debaryomycetaceae</taxon>
        <taxon>Kurtzmaniella</taxon>
    </lineage>
</organism>
<dbReference type="Proteomes" id="UP001497600">
    <property type="component" value="Chromosome G"/>
</dbReference>
<dbReference type="EMBL" id="OZ004259">
    <property type="protein sequence ID" value="CAK7918795.1"/>
    <property type="molecule type" value="Genomic_DNA"/>
</dbReference>
<feature type="compositionally biased region" description="Polar residues" evidence="1">
    <location>
        <begin position="1"/>
        <end position="17"/>
    </location>
</feature>
<accession>A0ABP0EIA2</accession>
<reference evidence="2 3" key="1">
    <citation type="submission" date="2024-01" db="EMBL/GenBank/DDBJ databases">
        <authorList>
            <consortium name="Genoscope - CEA"/>
            <person name="William W."/>
        </authorList>
    </citation>
    <scope>NUCLEOTIDE SEQUENCE [LARGE SCALE GENOMIC DNA]</scope>
    <source>
        <strain evidence="2 3">29B2s-10</strain>
    </source>
</reference>
<name>A0ABP0EIA2_9ASCO</name>
<gene>
    <name evidence="2" type="ORF">CAAN4_G14950</name>
</gene>
<keyword evidence="3" id="KW-1185">Reference proteome</keyword>